<evidence type="ECO:0000259" key="1">
    <source>
        <dbReference type="PROSITE" id="PS50191"/>
    </source>
</evidence>
<dbReference type="AlphaFoldDB" id="A0A8X6EXG1"/>
<dbReference type="PROSITE" id="PS50191">
    <property type="entry name" value="CRAL_TRIO"/>
    <property type="match status" value="1"/>
</dbReference>
<dbReference type="SUPFAM" id="SSF101576">
    <property type="entry name" value="Supernatant protein factor (SPF), C-terminal domain"/>
    <property type="match status" value="1"/>
</dbReference>
<dbReference type="OrthoDB" id="6417478at2759"/>
<keyword evidence="4" id="KW-1185">Reference proteome</keyword>
<dbReference type="CDD" id="cd00170">
    <property type="entry name" value="SEC14"/>
    <property type="match status" value="1"/>
</dbReference>
<dbReference type="InterPro" id="IPR051064">
    <property type="entry name" value="SEC14/CRAL-TRIO_domain"/>
</dbReference>
<evidence type="ECO:0000313" key="4">
    <source>
        <dbReference type="Proteomes" id="UP000887116"/>
    </source>
</evidence>
<dbReference type="EMBL" id="BMAO01010144">
    <property type="protein sequence ID" value="GFQ65140.1"/>
    <property type="molecule type" value="Genomic_DNA"/>
</dbReference>
<dbReference type="PANTHER" id="PTHR23324">
    <property type="entry name" value="SEC14 RELATED PROTEIN"/>
    <property type="match status" value="1"/>
</dbReference>
<sequence>MSYFPFLFKARRFNVENAEIMLRKHITFRKEYEVDTILTDFTPPEALVKYYPWAFIGYDKEDAPVRYISMAGDPKGILGCATKKDLIKYNILAVEQDIKLAEEQTKKLGKPVTQITYIHDFGELTFAKATNKKAIEIILLGINLFQDNYPERTKIALEINTSIYFSMMFSIFKKIVASELLNKVHVLGAEGWEASLLKYIDADQLPAFLGGNRTDPDGNPLCHSFVVHPRDVPEYYYLKKSEKKLSSSPGVKKLNITRFSKVELPFEVTEPNSFLEWEFETKDRDIAFAVYFQENSLKQSKPVEILPKQRLDTYYEPETGIYKCIKAGTYIVVFDNSYSWIHSKEIYYKMSIRGPEEIEGPNEKTNASHLIM</sequence>
<dbReference type="SMART" id="SM00516">
    <property type="entry name" value="SEC14"/>
    <property type="match status" value="1"/>
</dbReference>
<organism evidence="3 4">
    <name type="scientific">Trichonephila clavata</name>
    <name type="common">Joro spider</name>
    <name type="synonym">Nephila clavata</name>
    <dbReference type="NCBI Taxonomy" id="2740835"/>
    <lineage>
        <taxon>Eukaryota</taxon>
        <taxon>Metazoa</taxon>
        <taxon>Ecdysozoa</taxon>
        <taxon>Arthropoda</taxon>
        <taxon>Chelicerata</taxon>
        <taxon>Arachnida</taxon>
        <taxon>Araneae</taxon>
        <taxon>Araneomorphae</taxon>
        <taxon>Entelegynae</taxon>
        <taxon>Araneoidea</taxon>
        <taxon>Nephilidae</taxon>
        <taxon>Trichonephila</taxon>
    </lineage>
</organism>
<dbReference type="Pfam" id="PF00650">
    <property type="entry name" value="CRAL_TRIO"/>
    <property type="match status" value="1"/>
</dbReference>
<name>A0A8X6EXG1_TRICU</name>
<feature type="domain" description="CRAL-TRIO" evidence="1">
    <location>
        <begin position="43"/>
        <end position="217"/>
    </location>
</feature>
<dbReference type="SUPFAM" id="SSF52087">
    <property type="entry name" value="CRAL/TRIO domain"/>
    <property type="match status" value="1"/>
</dbReference>
<dbReference type="Proteomes" id="UP000887116">
    <property type="component" value="Unassembled WGS sequence"/>
</dbReference>
<dbReference type="Gene3D" id="3.40.525.10">
    <property type="entry name" value="CRAL-TRIO lipid binding domain"/>
    <property type="match status" value="1"/>
</dbReference>
<gene>
    <name evidence="3" type="primary">Sec14l2</name>
    <name evidence="3" type="ORF">TNCT_92851</name>
</gene>
<feature type="domain" description="GOLD" evidence="2">
    <location>
        <begin position="242"/>
        <end position="352"/>
    </location>
</feature>
<comment type="caution">
    <text evidence="3">The sequence shown here is derived from an EMBL/GenBank/DDBJ whole genome shotgun (WGS) entry which is preliminary data.</text>
</comment>
<protein>
    <submittedName>
        <fullName evidence="3">SEC14-like protein 2</fullName>
    </submittedName>
</protein>
<dbReference type="InterPro" id="IPR036273">
    <property type="entry name" value="CRAL/TRIO_N_dom_sf"/>
</dbReference>
<dbReference type="GO" id="GO:0005737">
    <property type="term" value="C:cytoplasm"/>
    <property type="evidence" value="ECO:0007669"/>
    <property type="project" value="TreeGrafter"/>
</dbReference>
<accession>A0A8X6EXG1</accession>
<dbReference type="InterPro" id="IPR001251">
    <property type="entry name" value="CRAL-TRIO_dom"/>
</dbReference>
<reference evidence="3" key="1">
    <citation type="submission" date="2020-07" db="EMBL/GenBank/DDBJ databases">
        <title>Multicomponent nature underlies the extraordinary mechanical properties of spider dragline silk.</title>
        <authorList>
            <person name="Kono N."/>
            <person name="Nakamura H."/>
            <person name="Mori M."/>
            <person name="Yoshida Y."/>
            <person name="Ohtoshi R."/>
            <person name="Malay A.D."/>
            <person name="Moran D.A.P."/>
            <person name="Tomita M."/>
            <person name="Numata K."/>
            <person name="Arakawa K."/>
        </authorList>
    </citation>
    <scope>NUCLEOTIDE SEQUENCE</scope>
</reference>
<evidence type="ECO:0000259" key="2">
    <source>
        <dbReference type="PROSITE" id="PS50866"/>
    </source>
</evidence>
<dbReference type="InterPro" id="IPR036865">
    <property type="entry name" value="CRAL-TRIO_dom_sf"/>
</dbReference>
<dbReference type="InterPro" id="IPR009038">
    <property type="entry name" value="GOLD_dom"/>
</dbReference>
<dbReference type="Gene3D" id="2.60.120.680">
    <property type="entry name" value="GOLD domain"/>
    <property type="match status" value="1"/>
</dbReference>
<dbReference type="PANTHER" id="PTHR23324:SF83">
    <property type="entry name" value="SEC14-LIKE PROTEIN 2"/>
    <property type="match status" value="1"/>
</dbReference>
<evidence type="ECO:0000313" key="3">
    <source>
        <dbReference type="EMBL" id="GFQ65140.1"/>
    </source>
</evidence>
<proteinExistence type="predicted"/>
<dbReference type="SUPFAM" id="SSF46938">
    <property type="entry name" value="CRAL/TRIO N-terminal domain"/>
    <property type="match status" value="1"/>
</dbReference>
<dbReference type="PROSITE" id="PS50866">
    <property type="entry name" value="GOLD"/>
    <property type="match status" value="1"/>
</dbReference>
<dbReference type="InterPro" id="IPR036598">
    <property type="entry name" value="GOLD_dom_sf"/>
</dbReference>